<dbReference type="GO" id="GO:0005524">
    <property type="term" value="F:ATP binding"/>
    <property type="evidence" value="ECO:0007669"/>
    <property type="project" value="UniProtKB-KW"/>
</dbReference>
<evidence type="ECO:0000313" key="5">
    <source>
        <dbReference type="EMBL" id="SFH06576.1"/>
    </source>
</evidence>
<protein>
    <submittedName>
        <fullName evidence="5">Iron complex transport system ATP-binding protein</fullName>
    </submittedName>
</protein>
<keyword evidence="3 5" id="KW-0067">ATP-binding</keyword>
<dbReference type="Gene3D" id="3.40.50.300">
    <property type="entry name" value="P-loop containing nucleotide triphosphate hydrolases"/>
    <property type="match status" value="1"/>
</dbReference>
<dbReference type="EMBL" id="FOPC01000015">
    <property type="protein sequence ID" value="SFH06576.1"/>
    <property type="molecule type" value="Genomic_DNA"/>
</dbReference>
<evidence type="ECO:0000259" key="4">
    <source>
        <dbReference type="PROSITE" id="PS50893"/>
    </source>
</evidence>
<name>A0A1I2X1M7_9BACT</name>
<dbReference type="InterPro" id="IPR027417">
    <property type="entry name" value="P-loop_NTPase"/>
</dbReference>
<dbReference type="SMART" id="SM00382">
    <property type="entry name" value="AAA"/>
    <property type="match status" value="1"/>
</dbReference>
<dbReference type="InterPro" id="IPR003593">
    <property type="entry name" value="AAA+_ATPase"/>
</dbReference>
<keyword evidence="1" id="KW-0813">Transport</keyword>
<dbReference type="Pfam" id="PF00005">
    <property type="entry name" value="ABC_tran"/>
    <property type="match status" value="1"/>
</dbReference>
<dbReference type="PROSITE" id="PS50893">
    <property type="entry name" value="ABC_TRANSPORTER_2"/>
    <property type="match status" value="1"/>
</dbReference>
<proteinExistence type="predicted"/>
<keyword evidence="2" id="KW-0547">Nucleotide-binding</keyword>
<reference evidence="6" key="1">
    <citation type="submission" date="2016-10" db="EMBL/GenBank/DDBJ databases">
        <authorList>
            <person name="Varghese N."/>
            <person name="Submissions S."/>
        </authorList>
    </citation>
    <scope>NUCLEOTIDE SEQUENCE [LARGE SCALE GENOMIC DNA]</scope>
    <source>
        <strain evidence="6">DSM 19315</strain>
    </source>
</reference>
<dbReference type="STRING" id="435880.SAMN04487988_11531"/>
<evidence type="ECO:0000313" key="6">
    <source>
        <dbReference type="Proteomes" id="UP000199642"/>
    </source>
</evidence>
<dbReference type="RefSeq" id="WP_092793838.1">
    <property type="nucleotide sequence ID" value="NZ_FOPC01000015.1"/>
</dbReference>
<evidence type="ECO:0000256" key="2">
    <source>
        <dbReference type="ARBA" id="ARBA00022741"/>
    </source>
</evidence>
<organism evidence="5 6">
    <name type="scientific">Algoriphagus hitonicola</name>
    <dbReference type="NCBI Taxonomy" id="435880"/>
    <lineage>
        <taxon>Bacteria</taxon>
        <taxon>Pseudomonadati</taxon>
        <taxon>Bacteroidota</taxon>
        <taxon>Cytophagia</taxon>
        <taxon>Cytophagales</taxon>
        <taxon>Cyclobacteriaceae</taxon>
        <taxon>Algoriphagus</taxon>
    </lineage>
</organism>
<dbReference type="PANTHER" id="PTHR42734:SF21">
    <property type="entry name" value="IRON ABC TRANSPORTER, ATP-BINDING PROTEIN"/>
    <property type="match status" value="1"/>
</dbReference>
<evidence type="ECO:0000256" key="3">
    <source>
        <dbReference type="ARBA" id="ARBA00022840"/>
    </source>
</evidence>
<accession>A0A1I2X1M7</accession>
<sequence length="323" mass="36461">MESVAVKGEGLSLGYLKGKQRKVILEQLNFELKTKELTCLLGPNGVGKSTLVKAMMGQLIPFEGKLELKKKNVSEYAHDSRAKMLSVVLSEPHLPGNLTVEQLVSLGRTPYLKWYGALDTSDKAAVNRALEITQVDYIRKELVNEISDGQRQKVLIARALAQDSPVMILDEPTAHLDLINRYEIMRLLQEIAHAESKAILVVTHDLEIALESADQFWLLSCGLPLITGKPEDLVISGQINQLYPSDRYEFDLLRGRVRLREESSNLEIIGDQDLTFWVKKALLKAGFQQLDGPVLIQSNPILLRYQELEFSRLDKLIDFLRKN</sequence>
<dbReference type="GO" id="GO:0016887">
    <property type="term" value="F:ATP hydrolysis activity"/>
    <property type="evidence" value="ECO:0007669"/>
    <property type="project" value="InterPro"/>
</dbReference>
<dbReference type="PANTHER" id="PTHR42734">
    <property type="entry name" value="METAL TRANSPORT SYSTEM ATP-BINDING PROTEIN TM_0124-RELATED"/>
    <property type="match status" value="1"/>
</dbReference>
<evidence type="ECO:0000256" key="1">
    <source>
        <dbReference type="ARBA" id="ARBA00022448"/>
    </source>
</evidence>
<dbReference type="CDD" id="cd03214">
    <property type="entry name" value="ABC_Iron-Siderophores_B12_Hemin"/>
    <property type="match status" value="1"/>
</dbReference>
<dbReference type="SUPFAM" id="SSF52540">
    <property type="entry name" value="P-loop containing nucleoside triphosphate hydrolases"/>
    <property type="match status" value="1"/>
</dbReference>
<keyword evidence="6" id="KW-1185">Reference proteome</keyword>
<dbReference type="AlphaFoldDB" id="A0A1I2X1M7"/>
<dbReference type="OrthoDB" id="9787851at2"/>
<gene>
    <name evidence="5" type="ORF">SAMN04487988_11531</name>
</gene>
<dbReference type="Proteomes" id="UP000199642">
    <property type="component" value="Unassembled WGS sequence"/>
</dbReference>
<dbReference type="InterPro" id="IPR003439">
    <property type="entry name" value="ABC_transporter-like_ATP-bd"/>
</dbReference>
<feature type="domain" description="ABC transporter" evidence="4">
    <location>
        <begin position="6"/>
        <end position="246"/>
    </location>
</feature>
<dbReference type="InterPro" id="IPR050153">
    <property type="entry name" value="Metal_Ion_Import_ABC"/>
</dbReference>